<keyword evidence="12" id="KW-1185">Reference proteome</keyword>
<dbReference type="SUPFAM" id="SSF54782">
    <property type="entry name" value="Porphobilinogen deaminase (hydroxymethylbilane synthase), C-terminal domain"/>
    <property type="match status" value="1"/>
</dbReference>
<dbReference type="Pfam" id="PF01379">
    <property type="entry name" value="Porphobil_deam"/>
    <property type="match status" value="1"/>
</dbReference>
<dbReference type="PANTHER" id="PTHR11557:SF0">
    <property type="entry name" value="PORPHOBILINOGEN DEAMINASE"/>
    <property type="match status" value="1"/>
</dbReference>
<name>A0A975K7F3_9SPHN</name>
<gene>
    <name evidence="8 11" type="primary">hemC</name>
    <name evidence="11" type="ORF">KFK14_01435</name>
</gene>
<comment type="function">
    <text evidence="1 8">Tetrapolymerization of the monopyrrole PBG into the hydroxymethylbilane pre-uroporphyrinogen in several discrete steps.</text>
</comment>
<keyword evidence="5 8" id="KW-0808">Transferase</keyword>
<evidence type="ECO:0000256" key="1">
    <source>
        <dbReference type="ARBA" id="ARBA00002869"/>
    </source>
</evidence>
<comment type="subunit">
    <text evidence="4 8">Monomer.</text>
</comment>
<dbReference type="NCBIfam" id="TIGR00212">
    <property type="entry name" value="hemC"/>
    <property type="match status" value="1"/>
</dbReference>
<protein>
    <recommendedName>
        <fullName evidence="8">Porphobilinogen deaminase</fullName>
        <shortName evidence="8">PBG</shortName>
        <ecNumber evidence="8">2.5.1.61</ecNumber>
    </recommendedName>
    <alternativeName>
        <fullName evidence="8">Hydroxymethylbilane synthase</fullName>
        <shortName evidence="8">HMBS</shortName>
    </alternativeName>
    <alternativeName>
        <fullName evidence="8">Pre-uroporphyrinogen synthase</fullName>
    </alternativeName>
</protein>
<dbReference type="Proteomes" id="UP000681425">
    <property type="component" value="Chromosome"/>
</dbReference>
<dbReference type="PIRSF" id="PIRSF001438">
    <property type="entry name" value="4pyrrol_synth_OHMeBilane_synth"/>
    <property type="match status" value="1"/>
</dbReference>
<feature type="modified residue" description="S-(dipyrrolylmethanemethyl)cysteine" evidence="8">
    <location>
        <position position="243"/>
    </location>
</feature>
<evidence type="ECO:0000313" key="11">
    <source>
        <dbReference type="EMBL" id="QUT06181.1"/>
    </source>
</evidence>
<evidence type="ECO:0000256" key="3">
    <source>
        <dbReference type="ARBA" id="ARBA00005638"/>
    </source>
</evidence>
<accession>A0A975K7F3</accession>
<dbReference type="PANTHER" id="PTHR11557">
    <property type="entry name" value="PORPHOBILINOGEN DEAMINASE"/>
    <property type="match status" value="1"/>
</dbReference>
<dbReference type="EMBL" id="CP073910">
    <property type="protein sequence ID" value="QUT06181.1"/>
    <property type="molecule type" value="Genomic_DNA"/>
</dbReference>
<comment type="cofactor">
    <cofactor evidence="8">
        <name>dipyrromethane</name>
        <dbReference type="ChEBI" id="CHEBI:60342"/>
    </cofactor>
    <text evidence="8">Binds 1 dipyrromethane group covalently.</text>
</comment>
<comment type="miscellaneous">
    <text evidence="8">The porphobilinogen subunits are added to the dipyrromethane group.</text>
</comment>
<dbReference type="GO" id="GO:0006782">
    <property type="term" value="P:protoporphyrinogen IX biosynthetic process"/>
    <property type="evidence" value="ECO:0007669"/>
    <property type="project" value="UniProtKB-UniRule"/>
</dbReference>
<dbReference type="GO" id="GO:0005737">
    <property type="term" value="C:cytoplasm"/>
    <property type="evidence" value="ECO:0007669"/>
    <property type="project" value="UniProtKB-UniRule"/>
</dbReference>
<dbReference type="FunFam" id="3.40.190.10:FF:000005">
    <property type="entry name" value="Porphobilinogen deaminase"/>
    <property type="match status" value="1"/>
</dbReference>
<comment type="similarity">
    <text evidence="3 8">Belongs to the HMBS family.</text>
</comment>
<dbReference type="Pfam" id="PF03900">
    <property type="entry name" value="Porphobil_deamC"/>
    <property type="match status" value="1"/>
</dbReference>
<organism evidence="11 12">
    <name type="scientific">Sphingobium phenoxybenzoativorans</name>
    <dbReference type="NCBI Taxonomy" id="1592790"/>
    <lineage>
        <taxon>Bacteria</taxon>
        <taxon>Pseudomonadati</taxon>
        <taxon>Pseudomonadota</taxon>
        <taxon>Alphaproteobacteria</taxon>
        <taxon>Sphingomonadales</taxon>
        <taxon>Sphingomonadaceae</taxon>
        <taxon>Sphingobium</taxon>
    </lineage>
</organism>
<dbReference type="HAMAP" id="MF_00260">
    <property type="entry name" value="Porphobil_deam"/>
    <property type="match status" value="1"/>
</dbReference>
<dbReference type="PROSITE" id="PS00533">
    <property type="entry name" value="PORPHOBILINOGEN_DEAM"/>
    <property type="match status" value="1"/>
</dbReference>
<dbReference type="InterPro" id="IPR022419">
    <property type="entry name" value="Porphobilin_deaminase_cofac_BS"/>
</dbReference>
<evidence type="ECO:0000256" key="5">
    <source>
        <dbReference type="ARBA" id="ARBA00022679"/>
    </source>
</evidence>
<proteinExistence type="inferred from homology"/>
<keyword evidence="6 8" id="KW-0627">Porphyrin biosynthesis</keyword>
<evidence type="ECO:0000256" key="7">
    <source>
        <dbReference type="ARBA" id="ARBA00048169"/>
    </source>
</evidence>
<dbReference type="Gene3D" id="3.30.160.40">
    <property type="entry name" value="Porphobilinogen deaminase, C-terminal domain"/>
    <property type="match status" value="1"/>
</dbReference>
<evidence type="ECO:0000256" key="2">
    <source>
        <dbReference type="ARBA" id="ARBA00004735"/>
    </source>
</evidence>
<dbReference type="InterPro" id="IPR022417">
    <property type="entry name" value="Porphobilin_deaminase_N"/>
</dbReference>
<dbReference type="SUPFAM" id="SSF53850">
    <property type="entry name" value="Periplasmic binding protein-like II"/>
    <property type="match status" value="1"/>
</dbReference>
<dbReference type="KEGG" id="spph:KFK14_01435"/>
<evidence type="ECO:0000256" key="6">
    <source>
        <dbReference type="ARBA" id="ARBA00023244"/>
    </source>
</evidence>
<comment type="catalytic activity">
    <reaction evidence="7 8">
        <text>4 porphobilinogen + H2O = hydroxymethylbilane + 4 NH4(+)</text>
        <dbReference type="Rhea" id="RHEA:13185"/>
        <dbReference type="ChEBI" id="CHEBI:15377"/>
        <dbReference type="ChEBI" id="CHEBI:28938"/>
        <dbReference type="ChEBI" id="CHEBI:57845"/>
        <dbReference type="ChEBI" id="CHEBI:58126"/>
        <dbReference type="EC" id="2.5.1.61"/>
    </reaction>
</comment>
<sequence length="313" mass="32686">MPKLDFPLRLGTRGSPLALVQANMVASALCAAHGWPSDAVRIVTVKTSGDRIQDRPLAEIGGKALWTKELDRALLDGEIDFSVHSMKDVETIRPETIAIAAMLPRADMRDRLIGADSIGALRRGAVVGTSSPRRAAQLLRLRPDLSITLFRGNVATRLAKLEAGEADATLLAAAGLDRLGQPDIGAAIPLDVMLPAPAQGAVGIETRAANAVMIKILSAISDPDTFDCVMAERALLLALGGGCHSPVAALAQVAGGDIHLRAEILTGDGGDYVGDDVRFPRADAAGHASALGRALLDRASPALRGLFAGRRVE</sequence>
<evidence type="ECO:0000313" key="12">
    <source>
        <dbReference type="Proteomes" id="UP000681425"/>
    </source>
</evidence>
<dbReference type="InterPro" id="IPR022418">
    <property type="entry name" value="Porphobilinogen_deaminase_C"/>
</dbReference>
<evidence type="ECO:0000256" key="8">
    <source>
        <dbReference type="HAMAP-Rule" id="MF_00260"/>
    </source>
</evidence>
<feature type="domain" description="Porphobilinogen deaminase C-terminal" evidence="10">
    <location>
        <begin position="227"/>
        <end position="271"/>
    </location>
</feature>
<dbReference type="RefSeq" id="WP_212609616.1">
    <property type="nucleotide sequence ID" value="NZ_CP073910.1"/>
</dbReference>
<evidence type="ECO:0000256" key="4">
    <source>
        <dbReference type="ARBA" id="ARBA00011245"/>
    </source>
</evidence>
<dbReference type="Gene3D" id="3.40.190.10">
    <property type="entry name" value="Periplasmic binding protein-like II"/>
    <property type="match status" value="2"/>
</dbReference>
<feature type="domain" description="Porphobilinogen deaminase N-terminal" evidence="9">
    <location>
        <begin position="8"/>
        <end position="213"/>
    </location>
</feature>
<dbReference type="AlphaFoldDB" id="A0A975K7F3"/>
<evidence type="ECO:0000259" key="9">
    <source>
        <dbReference type="Pfam" id="PF01379"/>
    </source>
</evidence>
<dbReference type="EC" id="2.5.1.61" evidence="8"/>
<evidence type="ECO:0000259" key="10">
    <source>
        <dbReference type="Pfam" id="PF03900"/>
    </source>
</evidence>
<dbReference type="InterPro" id="IPR000860">
    <property type="entry name" value="HemC"/>
</dbReference>
<dbReference type="InterPro" id="IPR036803">
    <property type="entry name" value="Porphobilinogen_deaminase_C_sf"/>
</dbReference>
<comment type="pathway">
    <text evidence="2">Porphyrin-containing compound metabolism; protoporphyrin-IX biosynthesis; coproporphyrinogen-III from 5-aminolevulinate: step 2/4.</text>
</comment>
<dbReference type="PRINTS" id="PR00151">
    <property type="entry name" value="PORPHBDMNASE"/>
</dbReference>
<dbReference type="GO" id="GO:0004418">
    <property type="term" value="F:hydroxymethylbilane synthase activity"/>
    <property type="evidence" value="ECO:0007669"/>
    <property type="project" value="UniProtKB-UniRule"/>
</dbReference>
<reference evidence="11" key="1">
    <citation type="submission" date="2021-04" db="EMBL/GenBank/DDBJ databases">
        <title>Isolation of p-tert-butylphenol degrading bacteria Sphingobium phenoxybenzoativorans Tas13 from active sludge.</title>
        <authorList>
            <person name="Li Y."/>
        </authorList>
    </citation>
    <scope>NUCLEOTIDE SEQUENCE</scope>
    <source>
        <strain evidence="11">Tas13</strain>
    </source>
</reference>